<evidence type="ECO:0000313" key="2">
    <source>
        <dbReference type="EMBL" id="ELR18436.1"/>
    </source>
</evidence>
<name>L8H229_ACACF</name>
<evidence type="ECO:0000256" key="1">
    <source>
        <dbReference type="SAM" id="MobiDB-lite"/>
    </source>
</evidence>
<feature type="region of interest" description="Disordered" evidence="1">
    <location>
        <begin position="1"/>
        <end position="32"/>
    </location>
</feature>
<dbReference type="AlphaFoldDB" id="L8H229"/>
<organism evidence="2 3">
    <name type="scientific">Acanthamoeba castellanii (strain ATCC 30010 / Neff)</name>
    <dbReference type="NCBI Taxonomy" id="1257118"/>
    <lineage>
        <taxon>Eukaryota</taxon>
        <taxon>Amoebozoa</taxon>
        <taxon>Discosea</taxon>
        <taxon>Longamoebia</taxon>
        <taxon>Centramoebida</taxon>
        <taxon>Acanthamoebidae</taxon>
        <taxon>Acanthamoeba</taxon>
    </lineage>
</organism>
<protein>
    <submittedName>
        <fullName evidence="2">Uncharacterized protein</fullName>
    </submittedName>
</protein>
<keyword evidence="3" id="KW-1185">Reference proteome</keyword>
<dbReference type="RefSeq" id="XP_004340468.1">
    <property type="nucleotide sequence ID" value="XM_004340420.1"/>
</dbReference>
<proteinExistence type="predicted"/>
<dbReference type="Proteomes" id="UP000011083">
    <property type="component" value="Unassembled WGS sequence"/>
</dbReference>
<dbReference type="EMBL" id="KB007955">
    <property type="protein sequence ID" value="ELR18436.1"/>
    <property type="molecule type" value="Genomic_DNA"/>
</dbReference>
<accession>L8H229</accession>
<dbReference type="GeneID" id="14919214"/>
<sequence>MLAANTTRESADGVGRARITELEPTESNGGADIGIDLLSFPSPLPSPLASGVASGDFSWLLQENPPFGNERGRPSLGLNPKPNPNTKW</sequence>
<evidence type="ECO:0000313" key="3">
    <source>
        <dbReference type="Proteomes" id="UP000011083"/>
    </source>
</evidence>
<reference evidence="2 3" key="1">
    <citation type="journal article" date="2013" name="Genome Biol.">
        <title>Genome of Acanthamoeba castellanii highlights extensive lateral gene transfer and early evolution of tyrosine kinase signaling.</title>
        <authorList>
            <person name="Clarke M."/>
            <person name="Lohan A.J."/>
            <person name="Liu B."/>
            <person name="Lagkouvardos I."/>
            <person name="Roy S."/>
            <person name="Zafar N."/>
            <person name="Bertelli C."/>
            <person name="Schilde C."/>
            <person name="Kianianmomeni A."/>
            <person name="Burglin T.R."/>
            <person name="Frech C."/>
            <person name="Turcotte B."/>
            <person name="Kopec K.O."/>
            <person name="Synnott J.M."/>
            <person name="Choo C."/>
            <person name="Paponov I."/>
            <person name="Finkler A."/>
            <person name="Soon Heng Tan C."/>
            <person name="Hutchins A.P."/>
            <person name="Weinmeier T."/>
            <person name="Rattei T."/>
            <person name="Chu J.S."/>
            <person name="Gimenez G."/>
            <person name="Irimia M."/>
            <person name="Rigden D.J."/>
            <person name="Fitzpatrick D.A."/>
            <person name="Lorenzo-Morales J."/>
            <person name="Bateman A."/>
            <person name="Chiu C.H."/>
            <person name="Tang P."/>
            <person name="Hegemann P."/>
            <person name="Fromm H."/>
            <person name="Raoult D."/>
            <person name="Greub G."/>
            <person name="Miranda-Saavedra D."/>
            <person name="Chen N."/>
            <person name="Nash P."/>
            <person name="Ginger M.L."/>
            <person name="Horn M."/>
            <person name="Schaap P."/>
            <person name="Caler L."/>
            <person name="Loftus B."/>
        </authorList>
    </citation>
    <scope>NUCLEOTIDE SEQUENCE [LARGE SCALE GENOMIC DNA]</scope>
    <source>
        <strain evidence="2 3">Neff</strain>
    </source>
</reference>
<dbReference type="VEuPathDB" id="AmoebaDB:ACA1_011600"/>
<dbReference type="KEGG" id="acan:ACA1_011600"/>
<feature type="region of interest" description="Disordered" evidence="1">
    <location>
        <begin position="62"/>
        <end position="88"/>
    </location>
</feature>
<gene>
    <name evidence="2" type="ORF">ACA1_011600</name>
</gene>